<feature type="compositionally biased region" description="Low complexity" evidence="2">
    <location>
        <begin position="175"/>
        <end position="185"/>
    </location>
</feature>
<dbReference type="STRING" id="37003.ENSKMAP00000005257"/>
<dbReference type="AlphaFoldDB" id="A0A3Q3EU37"/>
<dbReference type="CTD" id="387119"/>
<reference evidence="3" key="1">
    <citation type="submission" date="2025-08" db="UniProtKB">
        <authorList>
            <consortium name="Ensembl"/>
        </authorList>
    </citation>
    <scope>IDENTIFICATION</scope>
</reference>
<name>A0A3Q3EU37_KRYMA</name>
<dbReference type="Ensembl" id="ENSKMAT00000005349.1">
    <property type="protein sequence ID" value="ENSKMAP00000005257.1"/>
    <property type="gene ID" value="ENSKMAG00000003993.1"/>
</dbReference>
<dbReference type="GeneTree" id="ENSGT00620000087993"/>
<dbReference type="PANTHER" id="PTHR31075:SF2">
    <property type="entry name" value="CENTROSOMAL PROTEIN OF 85 KDA-LIKE"/>
    <property type="match status" value="1"/>
</dbReference>
<feature type="compositionally biased region" description="Polar residues" evidence="2">
    <location>
        <begin position="186"/>
        <end position="199"/>
    </location>
</feature>
<dbReference type="Proteomes" id="UP000264800">
    <property type="component" value="Unplaced"/>
</dbReference>
<evidence type="ECO:0000256" key="1">
    <source>
        <dbReference type="SAM" id="Coils"/>
    </source>
</evidence>
<dbReference type="InterPro" id="IPR040210">
    <property type="entry name" value="Cep85/Cep85L"/>
</dbReference>
<protein>
    <submittedName>
        <fullName evidence="3">Centrosomal protein 85, like</fullName>
    </submittedName>
</protein>
<keyword evidence="1" id="KW-0175">Coiled coil</keyword>
<feature type="region of interest" description="Disordered" evidence="2">
    <location>
        <begin position="160"/>
        <end position="199"/>
    </location>
</feature>
<evidence type="ECO:0000256" key="2">
    <source>
        <dbReference type="SAM" id="MobiDB-lite"/>
    </source>
</evidence>
<feature type="region of interest" description="Disordered" evidence="2">
    <location>
        <begin position="34"/>
        <end position="79"/>
    </location>
</feature>
<accession>A0A3Q3EU37</accession>
<feature type="coiled-coil region" evidence="1">
    <location>
        <begin position="382"/>
        <end position="437"/>
    </location>
</feature>
<dbReference type="OMA" id="DWPVAEN"/>
<dbReference type="OrthoDB" id="5972981at2759"/>
<evidence type="ECO:0000313" key="3">
    <source>
        <dbReference type="Ensembl" id="ENSKMAP00000005257.1"/>
    </source>
</evidence>
<proteinExistence type="predicted"/>
<dbReference type="KEGG" id="kmr:108245663"/>
<reference evidence="3" key="2">
    <citation type="submission" date="2025-09" db="UniProtKB">
        <authorList>
            <consortium name="Ensembl"/>
        </authorList>
    </citation>
    <scope>IDENTIFICATION</scope>
</reference>
<dbReference type="GO" id="GO:0005813">
    <property type="term" value="C:centrosome"/>
    <property type="evidence" value="ECO:0007669"/>
    <property type="project" value="TreeGrafter"/>
</dbReference>
<feature type="compositionally biased region" description="Polar residues" evidence="2">
    <location>
        <begin position="97"/>
        <end position="125"/>
    </location>
</feature>
<dbReference type="RefSeq" id="XP_017288245.1">
    <property type="nucleotide sequence ID" value="XM_017432756.3"/>
</dbReference>
<dbReference type="PANTHER" id="PTHR31075">
    <property type="entry name" value="CENTROSOMAL PROTEIN OF 85 KDA"/>
    <property type="match status" value="1"/>
</dbReference>
<feature type="region of interest" description="Disordered" evidence="2">
    <location>
        <begin position="95"/>
        <end position="129"/>
    </location>
</feature>
<keyword evidence="4" id="KW-1185">Reference proteome</keyword>
<evidence type="ECO:0000313" key="4">
    <source>
        <dbReference type="Proteomes" id="UP000264800"/>
    </source>
</evidence>
<dbReference type="GeneID" id="108245663"/>
<organism evidence="3 4">
    <name type="scientific">Kryptolebias marmoratus</name>
    <name type="common">Mangrove killifish</name>
    <name type="synonym">Rivulus marmoratus</name>
    <dbReference type="NCBI Taxonomy" id="37003"/>
    <lineage>
        <taxon>Eukaryota</taxon>
        <taxon>Metazoa</taxon>
        <taxon>Chordata</taxon>
        <taxon>Craniata</taxon>
        <taxon>Vertebrata</taxon>
        <taxon>Euteleostomi</taxon>
        <taxon>Actinopterygii</taxon>
        <taxon>Neopterygii</taxon>
        <taxon>Teleostei</taxon>
        <taxon>Neoteleostei</taxon>
        <taxon>Acanthomorphata</taxon>
        <taxon>Ovalentaria</taxon>
        <taxon>Atherinomorphae</taxon>
        <taxon>Cyprinodontiformes</taxon>
        <taxon>Rivulidae</taxon>
        <taxon>Kryptolebias</taxon>
    </lineage>
</organism>
<sequence>MWPRRDSEPGCESNKSEYCSSNTTCRPLQTASLHHHLSQDDDEDGGIPIGLVKPSPSSHRTCLRTPASPHSSGHWNMAPISMGAQSSLDIKEHQPIRRSSSFTKLSSGSDKSSNWTSISNYSPGAQGSLDRGLLHSYRKKNQSSNMDLYLSLSSSMTSSSFLQKSPGSSPGYQFSHSSRSSAHSSPAKQNSLDLNHSTEPSLMGRQVCGISLDSPLGQNFDRDSPIQAAFRTQMWLTEQMEHRSNVEAGHGEVSRTEGCGVDGFSSWHQEPGLHQQTTMMTGSSLPVDVLLKVKEGLLRQRELEINRQKLQILQLHARIRENELRTQQVLQNHRGLFDDPLILNVQESAVRTLCKLPSDRVCCDEELGRKLAVAELEVLYLNKFFKQITQRYTEDMKKLEEKIKTRDRYITSLKKKCQRESEENQEKQQRIETLETYLCDLPSLDEVQVQSKQQEEFQLKAKDLKKTVFQLKKNIEEGCALLQGKDNMIELQAQREKELKESVCNLQKKVQQCLDDGVRWPMQDLKRLEVENSELLQQQDLSSRLLKLQKEEIQRLSSRLMDKSLLAHLSSEVRISEVDRLLREMSLVLLDLQGLCSILAQRAQGKQPNPSVLLAMKSFSVPADEGGATDDGGGDELSFKLLQVSRLRTDINELRTTISDRYLHNLGENWAT</sequence>